<proteinExistence type="predicted"/>
<accession>A0ABD1MCR7</accession>
<organism evidence="1 2">
    <name type="scientific">Flemingia macrophylla</name>
    <dbReference type="NCBI Taxonomy" id="520843"/>
    <lineage>
        <taxon>Eukaryota</taxon>
        <taxon>Viridiplantae</taxon>
        <taxon>Streptophyta</taxon>
        <taxon>Embryophyta</taxon>
        <taxon>Tracheophyta</taxon>
        <taxon>Spermatophyta</taxon>
        <taxon>Magnoliopsida</taxon>
        <taxon>eudicotyledons</taxon>
        <taxon>Gunneridae</taxon>
        <taxon>Pentapetalae</taxon>
        <taxon>rosids</taxon>
        <taxon>fabids</taxon>
        <taxon>Fabales</taxon>
        <taxon>Fabaceae</taxon>
        <taxon>Papilionoideae</taxon>
        <taxon>50 kb inversion clade</taxon>
        <taxon>NPAAA clade</taxon>
        <taxon>indigoferoid/millettioid clade</taxon>
        <taxon>Phaseoleae</taxon>
        <taxon>Flemingia</taxon>
    </lineage>
</organism>
<protein>
    <submittedName>
        <fullName evidence="1">Uncharacterized protein</fullName>
    </submittedName>
</protein>
<gene>
    <name evidence="1" type="ORF">Fmac_014772</name>
</gene>
<sequence>MVHHDALGHAPPRLISVVDLFLGPLIVFSEVAEMVLMLPVSDRNGGGEGRSAGGSDVRLAVEECIMCMNLWHALISDRERDGDVDGDLERDEVLASGEFDYKAEEGYVNYNGGGQMRDGATENDLVFEEEREMATLGLKKKKRMKKKAWRI</sequence>
<keyword evidence="2" id="KW-1185">Reference proteome</keyword>
<evidence type="ECO:0000313" key="1">
    <source>
        <dbReference type="EMBL" id="KAL2333559.1"/>
    </source>
</evidence>
<dbReference type="AlphaFoldDB" id="A0ABD1MCR7"/>
<name>A0ABD1MCR7_9FABA</name>
<evidence type="ECO:0000313" key="2">
    <source>
        <dbReference type="Proteomes" id="UP001603857"/>
    </source>
</evidence>
<reference evidence="1 2" key="1">
    <citation type="submission" date="2024-08" db="EMBL/GenBank/DDBJ databases">
        <title>Insights into the chromosomal genome structure of Flemingia macrophylla.</title>
        <authorList>
            <person name="Ding Y."/>
            <person name="Zhao Y."/>
            <person name="Bi W."/>
            <person name="Wu M."/>
            <person name="Zhao G."/>
            <person name="Gong Y."/>
            <person name="Li W."/>
            <person name="Zhang P."/>
        </authorList>
    </citation>
    <scope>NUCLEOTIDE SEQUENCE [LARGE SCALE GENOMIC DNA]</scope>
    <source>
        <strain evidence="1">DYQJB</strain>
        <tissue evidence="1">Leaf</tissue>
    </source>
</reference>
<dbReference type="Proteomes" id="UP001603857">
    <property type="component" value="Unassembled WGS sequence"/>
</dbReference>
<comment type="caution">
    <text evidence="1">The sequence shown here is derived from an EMBL/GenBank/DDBJ whole genome shotgun (WGS) entry which is preliminary data.</text>
</comment>
<dbReference type="EMBL" id="JBGMDY010000005">
    <property type="protein sequence ID" value="KAL2333559.1"/>
    <property type="molecule type" value="Genomic_DNA"/>
</dbReference>